<feature type="domain" description="GGDEF" evidence="2">
    <location>
        <begin position="228"/>
        <end position="360"/>
    </location>
</feature>
<dbReference type="Pfam" id="PF00990">
    <property type="entry name" value="GGDEF"/>
    <property type="match status" value="1"/>
</dbReference>
<dbReference type="InterPro" id="IPR000160">
    <property type="entry name" value="GGDEF_dom"/>
</dbReference>
<dbReference type="CDD" id="cd01948">
    <property type="entry name" value="EAL"/>
    <property type="match status" value="1"/>
</dbReference>
<dbReference type="SUPFAM" id="SSF55073">
    <property type="entry name" value="Nucleotide cyclase"/>
    <property type="match status" value="1"/>
</dbReference>
<dbReference type="InterPro" id="IPR050706">
    <property type="entry name" value="Cyclic-di-GMP_PDE-like"/>
</dbReference>
<proteinExistence type="predicted"/>
<gene>
    <name evidence="3" type="ORF">J2X04_001152</name>
</gene>
<evidence type="ECO:0000259" key="2">
    <source>
        <dbReference type="PROSITE" id="PS50887"/>
    </source>
</evidence>
<accession>A0ABU1VN88</accession>
<feature type="domain" description="EAL" evidence="1">
    <location>
        <begin position="369"/>
        <end position="621"/>
    </location>
</feature>
<dbReference type="RefSeq" id="WP_310052888.1">
    <property type="nucleotide sequence ID" value="NZ_JAVDVW010000001.1"/>
</dbReference>
<dbReference type="SMART" id="SM00267">
    <property type="entry name" value="GGDEF"/>
    <property type="match status" value="1"/>
</dbReference>
<dbReference type="InterPro" id="IPR003018">
    <property type="entry name" value="GAF"/>
</dbReference>
<dbReference type="InterPro" id="IPR043128">
    <property type="entry name" value="Rev_trsase/Diguanyl_cyclase"/>
</dbReference>
<dbReference type="Gene3D" id="3.30.70.270">
    <property type="match status" value="1"/>
</dbReference>
<dbReference type="SUPFAM" id="SSF55781">
    <property type="entry name" value="GAF domain-like"/>
    <property type="match status" value="1"/>
</dbReference>
<comment type="caution">
    <text evidence="3">The sequence shown here is derived from an EMBL/GenBank/DDBJ whole genome shotgun (WGS) entry which is preliminary data.</text>
</comment>
<dbReference type="Pfam" id="PF00563">
    <property type="entry name" value="EAL"/>
    <property type="match status" value="1"/>
</dbReference>
<dbReference type="EMBL" id="JAVDVW010000001">
    <property type="protein sequence ID" value="MDR7098805.1"/>
    <property type="molecule type" value="Genomic_DNA"/>
</dbReference>
<dbReference type="Gene3D" id="3.20.20.450">
    <property type="entry name" value="EAL domain"/>
    <property type="match status" value="1"/>
</dbReference>
<protein>
    <submittedName>
        <fullName evidence="3">EAL domain-containing protein (Putative c-di-GMP-specific phosphodiesterase class I)/GGDEF domain-containing protein</fullName>
    </submittedName>
</protein>
<dbReference type="InterPro" id="IPR001633">
    <property type="entry name" value="EAL_dom"/>
</dbReference>
<dbReference type="SMART" id="SM00052">
    <property type="entry name" value="EAL"/>
    <property type="match status" value="1"/>
</dbReference>
<evidence type="ECO:0000313" key="4">
    <source>
        <dbReference type="Proteomes" id="UP001267878"/>
    </source>
</evidence>
<dbReference type="InterPro" id="IPR035919">
    <property type="entry name" value="EAL_sf"/>
</dbReference>
<dbReference type="SMART" id="SM00065">
    <property type="entry name" value="GAF"/>
    <property type="match status" value="1"/>
</dbReference>
<sequence>MSAILGRDAPLPDTPGTRYTRALVELTRAVWQPDCTLQDALAVICRTGAHALQVQRVNVWRLLPDPLRLKCVHAYDLSTDEHAPSGALETLPMDGEYVEFLQVVRAIDVADVDVDPSTATSHGALRDYLHQHGICSLLDAPVRVEGELVGVICHEMVGAVRAWTPEEVAFAGSMGDYVAMAIEIERRHRAEHELAYLRLNDPATGLPNRDHLLEHVRERLARPHDARDTVAVVHVHVEFPYAAAMPANAPTAEDVMAELAVRLRRAVGEEGVLARVRADGFAILLNRVLPEREVIGIAERCVEAVRSVSGWHGVEASAAVGVAFARDLEESDPRVLMRNAELASGRAGMQSRHRYEVFNIGQHRALVERLRTEQAMRDALAHGDFLVQYQPECDVRSGRWVAAEALVRWRQPQGLVGAGAFIDIAEESGLILPLGRYVLEQACRDACAWPAQEPPLTLRVNVSAQQFDAPGLVDDVAAALAICGLAPERLCLEVTETTLMHDTSNALRTMERLKALGVGLAVDDFGTGYSSLAYLKTFPIDAVKVDRSFVAGLPDERFDVALVTAIRELAQALEIDVVAEGVERTEQRDALRALGVCRIQGWLYAPSLDQGVLIETLARPPVGEHVVQTRH</sequence>
<dbReference type="PROSITE" id="PS50887">
    <property type="entry name" value="GGDEF"/>
    <property type="match status" value="1"/>
</dbReference>
<reference evidence="3 4" key="1">
    <citation type="submission" date="2023-07" db="EMBL/GenBank/DDBJ databases">
        <title>Sorghum-associated microbial communities from plants grown in Nebraska, USA.</title>
        <authorList>
            <person name="Schachtman D."/>
        </authorList>
    </citation>
    <scope>NUCLEOTIDE SEQUENCE [LARGE SCALE GENOMIC DNA]</scope>
    <source>
        <strain evidence="3 4">BE187</strain>
    </source>
</reference>
<dbReference type="SUPFAM" id="SSF141868">
    <property type="entry name" value="EAL domain-like"/>
    <property type="match status" value="1"/>
</dbReference>
<keyword evidence="4" id="KW-1185">Reference proteome</keyword>
<dbReference type="PANTHER" id="PTHR33121:SF70">
    <property type="entry name" value="SIGNALING PROTEIN YKOW"/>
    <property type="match status" value="1"/>
</dbReference>
<dbReference type="Proteomes" id="UP001267878">
    <property type="component" value="Unassembled WGS sequence"/>
</dbReference>
<dbReference type="Gene3D" id="3.30.450.40">
    <property type="match status" value="1"/>
</dbReference>
<evidence type="ECO:0000259" key="1">
    <source>
        <dbReference type="PROSITE" id="PS50883"/>
    </source>
</evidence>
<dbReference type="PANTHER" id="PTHR33121">
    <property type="entry name" value="CYCLIC DI-GMP PHOSPHODIESTERASE PDEF"/>
    <property type="match status" value="1"/>
</dbReference>
<evidence type="ECO:0000313" key="3">
    <source>
        <dbReference type="EMBL" id="MDR7098805.1"/>
    </source>
</evidence>
<dbReference type="PROSITE" id="PS50883">
    <property type="entry name" value="EAL"/>
    <property type="match status" value="1"/>
</dbReference>
<dbReference type="Pfam" id="PF01590">
    <property type="entry name" value="GAF"/>
    <property type="match status" value="1"/>
</dbReference>
<dbReference type="InterPro" id="IPR029016">
    <property type="entry name" value="GAF-like_dom_sf"/>
</dbReference>
<organism evidence="3 4">
    <name type="scientific">Agrilutibacter niabensis</name>
    <dbReference type="NCBI Taxonomy" id="380628"/>
    <lineage>
        <taxon>Bacteria</taxon>
        <taxon>Pseudomonadati</taxon>
        <taxon>Pseudomonadota</taxon>
        <taxon>Gammaproteobacteria</taxon>
        <taxon>Lysobacterales</taxon>
        <taxon>Lysobacteraceae</taxon>
        <taxon>Agrilutibacter</taxon>
    </lineage>
</organism>
<name>A0ABU1VN88_9GAMM</name>
<dbReference type="InterPro" id="IPR029787">
    <property type="entry name" value="Nucleotide_cyclase"/>
</dbReference>